<protein>
    <submittedName>
        <fullName evidence="1">Uncharacterized protein</fullName>
    </submittedName>
</protein>
<accession>A0AAV7IFY3</accession>
<keyword evidence="2" id="KW-1185">Reference proteome</keyword>
<comment type="caution">
    <text evidence="1">The sequence shown here is derived from an EMBL/GenBank/DDBJ whole genome shotgun (WGS) entry which is preliminary data.</text>
</comment>
<reference evidence="1 2" key="1">
    <citation type="journal article" date="2021" name="J. Hered.">
        <title>A chromosome-level genome assembly of the parasitoid wasp, Cotesia glomerata (Hymenoptera: Braconidae).</title>
        <authorList>
            <person name="Pinto B.J."/>
            <person name="Weis J.J."/>
            <person name="Gamble T."/>
            <person name="Ode P.J."/>
            <person name="Paul R."/>
            <person name="Zaspel J.M."/>
        </authorList>
    </citation>
    <scope>NUCLEOTIDE SEQUENCE [LARGE SCALE GENOMIC DNA]</scope>
    <source>
        <strain evidence="1">CgM1</strain>
    </source>
</reference>
<name>A0AAV7IFY3_COTGL</name>
<gene>
    <name evidence="1" type="ORF">KQX54_017398</name>
</gene>
<dbReference type="Proteomes" id="UP000826195">
    <property type="component" value="Unassembled WGS sequence"/>
</dbReference>
<dbReference type="AlphaFoldDB" id="A0AAV7IFY3"/>
<proteinExistence type="predicted"/>
<evidence type="ECO:0000313" key="1">
    <source>
        <dbReference type="EMBL" id="KAH0550101.1"/>
    </source>
</evidence>
<dbReference type="EMBL" id="JAHXZJ010001864">
    <property type="protein sequence ID" value="KAH0550101.1"/>
    <property type="molecule type" value="Genomic_DNA"/>
</dbReference>
<evidence type="ECO:0000313" key="2">
    <source>
        <dbReference type="Proteomes" id="UP000826195"/>
    </source>
</evidence>
<organism evidence="1 2">
    <name type="scientific">Cotesia glomerata</name>
    <name type="common">Lepidopteran parasitic wasp</name>
    <name type="synonym">Apanteles glomeratus</name>
    <dbReference type="NCBI Taxonomy" id="32391"/>
    <lineage>
        <taxon>Eukaryota</taxon>
        <taxon>Metazoa</taxon>
        <taxon>Ecdysozoa</taxon>
        <taxon>Arthropoda</taxon>
        <taxon>Hexapoda</taxon>
        <taxon>Insecta</taxon>
        <taxon>Pterygota</taxon>
        <taxon>Neoptera</taxon>
        <taxon>Endopterygota</taxon>
        <taxon>Hymenoptera</taxon>
        <taxon>Apocrita</taxon>
        <taxon>Ichneumonoidea</taxon>
        <taxon>Braconidae</taxon>
        <taxon>Microgastrinae</taxon>
        <taxon>Cotesia</taxon>
    </lineage>
</organism>
<sequence>MKRLKSFDWLLEKFQFFPLIVSKLKKKYSVKVSLVRDSLTSYARDRQLGFSSHLVLARVKATSSRPAAIFNLVNYGVPYNPPGRDAAGFSRVSLVDGVPAARTKLSRAGELDEHTTVLP</sequence>